<dbReference type="Gene3D" id="2.100.10.50">
    <property type="match status" value="1"/>
</dbReference>
<organism evidence="1 2">
    <name type="scientific">Penicillium cataractarum</name>
    <dbReference type="NCBI Taxonomy" id="2100454"/>
    <lineage>
        <taxon>Eukaryota</taxon>
        <taxon>Fungi</taxon>
        <taxon>Dikarya</taxon>
        <taxon>Ascomycota</taxon>
        <taxon>Pezizomycotina</taxon>
        <taxon>Eurotiomycetes</taxon>
        <taxon>Eurotiomycetidae</taxon>
        <taxon>Eurotiales</taxon>
        <taxon>Aspergillaceae</taxon>
        <taxon>Penicillium</taxon>
    </lineage>
</organism>
<dbReference type="AlphaFoldDB" id="A0A9W9SFS3"/>
<proteinExistence type="predicted"/>
<accession>A0A9W9SFS3</accession>
<sequence length="139" mass="15412">MGYLGQIFPVIQDAPGQQPDNTIGVVDNNGADINGGFGGKFIWLVADFHNYKPSAISQIRIDIQDEPDNGRQDLAAGTGGKFRYLAWKTDGDKKITEVQLLRRQSPVSWQTLRDLGFEGMSNDINAGRGGDFLHLVWKY</sequence>
<dbReference type="OrthoDB" id="1046782at2759"/>
<reference evidence="1" key="1">
    <citation type="submission" date="2022-11" db="EMBL/GenBank/DDBJ databases">
        <authorList>
            <person name="Petersen C."/>
        </authorList>
    </citation>
    <scope>NUCLEOTIDE SEQUENCE</scope>
    <source>
        <strain evidence="1">IBT 29864</strain>
    </source>
</reference>
<comment type="caution">
    <text evidence="1">The sequence shown here is derived from an EMBL/GenBank/DDBJ whole genome shotgun (WGS) entry which is preliminary data.</text>
</comment>
<dbReference type="EMBL" id="JAPZBS010000004">
    <property type="protein sequence ID" value="KAJ5377791.1"/>
    <property type="molecule type" value="Genomic_DNA"/>
</dbReference>
<protein>
    <submittedName>
        <fullName evidence="1">Uncharacterized protein</fullName>
    </submittedName>
</protein>
<dbReference type="RefSeq" id="XP_056556654.1">
    <property type="nucleotide sequence ID" value="XM_056698129.1"/>
</dbReference>
<keyword evidence="2" id="KW-1185">Reference proteome</keyword>
<dbReference type="Proteomes" id="UP001147782">
    <property type="component" value="Unassembled WGS sequence"/>
</dbReference>
<evidence type="ECO:0000313" key="1">
    <source>
        <dbReference type="EMBL" id="KAJ5377791.1"/>
    </source>
</evidence>
<name>A0A9W9SFS3_9EURO</name>
<evidence type="ECO:0000313" key="2">
    <source>
        <dbReference type="Proteomes" id="UP001147782"/>
    </source>
</evidence>
<reference evidence="1" key="2">
    <citation type="journal article" date="2023" name="IMA Fungus">
        <title>Comparative genomic study of the Penicillium genus elucidates a diverse pangenome and 15 lateral gene transfer events.</title>
        <authorList>
            <person name="Petersen C."/>
            <person name="Sorensen T."/>
            <person name="Nielsen M.R."/>
            <person name="Sondergaard T.E."/>
            <person name="Sorensen J.L."/>
            <person name="Fitzpatrick D.A."/>
            <person name="Frisvad J.C."/>
            <person name="Nielsen K.L."/>
        </authorList>
    </citation>
    <scope>NUCLEOTIDE SEQUENCE</scope>
    <source>
        <strain evidence="1">IBT 29864</strain>
    </source>
</reference>
<dbReference type="GeneID" id="81437308"/>
<gene>
    <name evidence="1" type="ORF">N7496_005200</name>
</gene>